<evidence type="ECO:0000256" key="7">
    <source>
        <dbReference type="ARBA" id="ARBA00047851"/>
    </source>
</evidence>
<dbReference type="InterPro" id="IPR013785">
    <property type="entry name" value="Aldolase_TIM"/>
</dbReference>
<evidence type="ECO:0000256" key="4">
    <source>
        <dbReference type="ARBA" id="ARBA00022842"/>
    </source>
</evidence>
<dbReference type="Pfam" id="PF02581">
    <property type="entry name" value="TMP-TENI"/>
    <property type="match status" value="1"/>
</dbReference>
<name>A0A7G9W5B3_ALKCA</name>
<sequence>MNNKIDFSVYLVTDRNALKGKDLLASLEEAIAGGVGMVQLREKDMSSLEFYNMAIKVKELTDRHDIPLIINDRIDIALTVGAAGVHLGQKDIPMAEARKILGDEKIIGISARTIKEAKLAEKQGASYLGVGAMFPTSTKEDTVSVSLDLLKEIKRSVNIPVVGIGGINLENIEKLEGTGIDGVAVVSAILSANDVKKAAQELKKNLVK</sequence>
<evidence type="ECO:0000256" key="1">
    <source>
        <dbReference type="ARBA" id="ARBA00005165"/>
    </source>
</evidence>
<evidence type="ECO:0000313" key="14">
    <source>
        <dbReference type="Proteomes" id="UP000516160"/>
    </source>
</evidence>
<gene>
    <name evidence="9" type="primary">thiE</name>
    <name evidence="13" type="ORF">HYG86_03375</name>
</gene>
<evidence type="ECO:0000256" key="3">
    <source>
        <dbReference type="ARBA" id="ARBA00022723"/>
    </source>
</evidence>
<dbReference type="AlphaFoldDB" id="A0A7G9W5B3"/>
<proteinExistence type="inferred from homology"/>
<dbReference type="PANTHER" id="PTHR20857">
    <property type="entry name" value="THIAMINE-PHOSPHATE PYROPHOSPHORYLASE"/>
    <property type="match status" value="1"/>
</dbReference>
<evidence type="ECO:0000256" key="11">
    <source>
        <dbReference type="RuleBase" id="RU004253"/>
    </source>
</evidence>
<dbReference type="EC" id="2.5.1.3" evidence="9"/>
<dbReference type="InterPro" id="IPR036206">
    <property type="entry name" value="ThiamineP_synth_sf"/>
</dbReference>
<keyword evidence="5 9" id="KW-0784">Thiamine biosynthesis</keyword>
<keyword evidence="14" id="KW-1185">Reference proteome</keyword>
<dbReference type="UniPathway" id="UPA00060">
    <property type="reaction ID" value="UER00141"/>
</dbReference>
<feature type="binding site" evidence="9">
    <location>
        <position position="110"/>
    </location>
    <ligand>
        <name>4-amino-2-methyl-5-(diphosphooxymethyl)pyrimidine</name>
        <dbReference type="ChEBI" id="CHEBI:57841"/>
    </ligand>
</feature>
<evidence type="ECO:0000256" key="10">
    <source>
        <dbReference type="RuleBase" id="RU003826"/>
    </source>
</evidence>
<feature type="binding site" evidence="9">
    <location>
        <begin position="136"/>
        <end position="138"/>
    </location>
    <ligand>
        <name>2-[(2R,5Z)-2-carboxy-4-methylthiazol-5(2H)-ylidene]ethyl phosphate</name>
        <dbReference type="ChEBI" id="CHEBI:62899"/>
    </ligand>
</feature>
<dbReference type="GO" id="GO:0005737">
    <property type="term" value="C:cytoplasm"/>
    <property type="evidence" value="ECO:0007669"/>
    <property type="project" value="TreeGrafter"/>
</dbReference>
<dbReference type="InterPro" id="IPR022998">
    <property type="entry name" value="ThiamineP_synth_TenI"/>
</dbReference>
<feature type="binding site" evidence="9">
    <location>
        <position position="71"/>
    </location>
    <ligand>
        <name>4-amino-2-methyl-5-(diphosphooxymethyl)pyrimidine</name>
        <dbReference type="ChEBI" id="CHEBI:57841"/>
    </ligand>
</feature>
<evidence type="ECO:0000256" key="2">
    <source>
        <dbReference type="ARBA" id="ARBA00022679"/>
    </source>
</evidence>
<comment type="similarity">
    <text evidence="9 10">Belongs to the thiamine-phosphate synthase family.</text>
</comment>
<comment type="catalytic activity">
    <reaction evidence="7 9 10">
        <text>2-(2-carboxy-4-methylthiazol-5-yl)ethyl phosphate + 4-amino-2-methyl-5-(diphosphooxymethyl)pyrimidine + 2 H(+) = thiamine phosphate + CO2 + diphosphate</text>
        <dbReference type="Rhea" id="RHEA:47848"/>
        <dbReference type="ChEBI" id="CHEBI:15378"/>
        <dbReference type="ChEBI" id="CHEBI:16526"/>
        <dbReference type="ChEBI" id="CHEBI:33019"/>
        <dbReference type="ChEBI" id="CHEBI:37575"/>
        <dbReference type="ChEBI" id="CHEBI:57841"/>
        <dbReference type="ChEBI" id="CHEBI:62890"/>
        <dbReference type="EC" id="2.5.1.3"/>
    </reaction>
</comment>
<feature type="binding site" evidence="9">
    <location>
        <begin position="186"/>
        <end position="187"/>
    </location>
    <ligand>
        <name>2-[(2R,5Z)-2-carboxy-4-methylthiazol-5(2H)-ylidene]ethyl phosphate</name>
        <dbReference type="ChEBI" id="CHEBI:62899"/>
    </ligand>
</feature>
<evidence type="ECO:0000256" key="9">
    <source>
        <dbReference type="HAMAP-Rule" id="MF_00097"/>
    </source>
</evidence>
<accession>A0A7G9W5B3</accession>
<comment type="catalytic activity">
    <reaction evidence="6 9 10">
        <text>4-methyl-5-(2-phosphooxyethyl)-thiazole + 4-amino-2-methyl-5-(diphosphooxymethyl)pyrimidine + H(+) = thiamine phosphate + diphosphate</text>
        <dbReference type="Rhea" id="RHEA:22328"/>
        <dbReference type="ChEBI" id="CHEBI:15378"/>
        <dbReference type="ChEBI" id="CHEBI:33019"/>
        <dbReference type="ChEBI" id="CHEBI:37575"/>
        <dbReference type="ChEBI" id="CHEBI:57841"/>
        <dbReference type="ChEBI" id="CHEBI:58296"/>
        <dbReference type="EC" id="2.5.1.3"/>
    </reaction>
</comment>
<dbReference type="SUPFAM" id="SSF51391">
    <property type="entry name" value="Thiamin phosphate synthase"/>
    <property type="match status" value="1"/>
</dbReference>
<evidence type="ECO:0000313" key="13">
    <source>
        <dbReference type="EMBL" id="QNO13875.1"/>
    </source>
</evidence>
<dbReference type="GO" id="GO:0009228">
    <property type="term" value="P:thiamine biosynthetic process"/>
    <property type="evidence" value="ECO:0007669"/>
    <property type="project" value="UniProtKB-KW"/>
</dbReference>
<evidence type="ECO:0000256" key="6">
    <source>
        <dbReference type="ARBA" id="ARBA00047334"/>
    </source>
</evidence>
<dbReference type="Proteomes" id="UP000516160">
    <property type="component" value="Chromosome"/>
</dbReference>
<dbReference type="GO" id="GO:0004789">
    <property type="term" value="F:thiamine-phosphate diphosphorylase activity"/>
    <property type="evidence" value="ECO:0007669"/>
    <property type="project" value="UniProtKB-UniRule"/>
</dbReference>
<comment type="cofactor">
    <cofactor evidence="9">
        <name>Mg(2+)</name>
        <dbReference type="ChEBI" id="CHEBI:18420"/>
    </cofactor>
    <text evidence="9">Binds 1 Mg(2+) ion per subunit.</text>
</comment>
<evidence type="ECO:0000256" key="5">
    <source>
        <dbReference type="ARBA" id="ARBA00022977"/>
    </source>
</evidence>
<dbReference type="RefSeq" id="WP_213167538.1">
    <property type="nucleotide sequence ID" value="NZ_CP058559.1"/>
</dbReference>
<feature type="binding site" evidence="9">
    <location>
        <begin position="39"/>
        <end position="43"/>
    </location>
    <ligand>
        <name>4-amino-2-methyl-5-(diphosphooxymethyl)pyrimidine</name>
        <dbReference type="ChEBI" id="CHEBI:57841"/>
    </ligand>
</feature>
<feature type="binding site" evidence="9">
    <location>
        <position position="139"/>
    </location>
    <ligand>
        <name>4-amino-2-methyl-5-(diphosphooxymethyl)pyrimidine</name>
        <dbReference type="ChEBI" id="CHEBI:57841"/>
    </ligand>
</feature>
<feature type="binding site" evidence="9">
    <location>
        <position position="72"/>
    </location>
    <ligand>
        <name>Mg(2+)</name>
        <dbReference type="ChEBI" id="CHEBI:18420"/>
    </ligand>
</feature>
<keyword evidence="2 9" id="KW-0808">Transferase</keyword>
<comment type="pathway">
    <text evidence="1 9 11">Cofactor biosynthesis; thiamine diphosphate biosynthesis; thiamine phosphate from 4-amino-2-methyl-5-diphosphomethylpyrimidine and 4-methyl-5-(2-phosphoethyl)-thiazole: step 1/1.</text>
</comment>
<dbReference type="EMBL" id="CP058559">
    <property type="protein sequence ID" value="QNO13875.1"/>
    <property type="molecule type" value="Genomic_DNA"/>
</dbReference>
<protein>
    <recommendedName>
        <fullName evidence="9">Thiamine-phosphate synthase</fullName>
        <shortName evidence="9">TP synthase</shortName>
        <shortName evidence="9">TPS</shortName>
        <ecNumber evidence="9">2.5.1.3</ecNumber>
    </recommendedName>
    <alternativeName>
        <fullName evidence="9">Thiamine-phosphate pyrophosphorylase</fullName>
        <shortName evidence="9">TMP pyrophosphorylase</shortName>
        <shortName evidence="9">TMP-PPase</shortName>
    </alternativeName>
</protein>
<evidence type="ECO:0000256" key="8">
    <source>
        <dbReference type="ARBA" id="ARBA00047883"/>
    </source>
</evidence>
<dbReference type="NCBIfam" id="TIGR00693">
    <property type="entry name" value="thiE"/>
    <property type="match status" value="1"/>
</dbReference>
<dbReference type="GO" id="GO:0000287">
    <property type="term" value="F:magnesium ion binding"/>
    <property type="evidence" value="ECO:0007669"/>
    <property type="project" value="UniProtKB-UniRule"/>
</dbReference>
<dbReference type="GO" id="GO:0009229">
    <property type="term" value="P:thiamine diphosphate biosynthetic process"/>
    <property type="evidence" value="ECO:0007669"/>
    <property type="project" value="UniProtKB-UniRule"/>
</dbReference>
<feature type="binding site" evidence="9">
    <location>
        <position position="166"/>
    </location>
    <ligand>
        <name>2-[(2R,5Z)-2-carboxy-4-methylthiazol-5(2H)-ylidene]ethyl phosphate</name>
        <dbReference type="ChEBI" id="CHEBI:62899"/>
    </ligand>
</feature>
<dbReference type="CDD" id="cd00564">
    <property type="entry name" value="TMP_TenI"/>
    <property type="match status" value="1"/>
</dbReference>
<dbReference type="PANTHER" id="PTHR20857:SF23">
    <property type="entry name" value="THIAMINE BIOSYNTHETIC BIFUNCTIONAL ENZYME"/>
    <property type="match status" value="1"/>
</dbReference>
<organism evidence="13 14">
    <name type="scientific">Alkalicella caledoniensis</name>
    <dbReference type="NCBI Taxonomy" id="2731377"/>
    <lineage>
        <taxon>Bacteria</taxon>
        <taxon>Bacillati</taxon>
        <taxon>Bacillota</taxon>
        <taxon>Clostridia</taxon>
        <taxon>Eubacteriales</taxon>
        <taxon>Proteinivoracaceae</taxon>
        <taxon>Alkalicella</taxon>
    </lineage>
</organism>
<keyword evidence="3 9" id="KW-0479">Metal-binding</keyword>
<comment type="catalytic activity">
    <reaction evidence="8 9 10">
        <text>2-[(2R,5Z)-2-carboxy-4-methylthiazol-5(2H)-ylidene]ethyl phosphate + 4-amino-2-methyl-5-(diphosphooxymethyl)pyrimidine + 2 H(+) = thiamine phosphate + CO2 + diphosphate</text>
        <dbReference type="Rhea" id="RHEA:47844"/>
        <dbReference type="ChEBI" id="CHEBI:15378"/>
        <dbReference type="ChEBI" id="CHEBI:16526"/>
        <dbReference type="ChEBI" id="CHEBI:33019"/>
        <dbReference type="ChEBI" id="CHEBI:37575"/>
        <dbReference type="ChEBI" id="CHEBI:57841"/>
        <dbReference type="ChEBI" id="CHEBI:62899"/>
        <dbReference type="EC" id="2.5.1.3"/>
    </reaction>
</comment>
<reference evidence="13 14" key="1">
    <citation type="submission" date="2020-07" db="EMBL/GenBank/DDBJ databases">
        <title>Alkalicella. sp. LB2 genome.</title>
        <authorList>
            <person name="Postec A."/>
            <person name="Quemeneur M."/>
        </authorList>
    </citation>
    <scope>NUCLEOTIDE SEQUENCE [LARGE SCALE GENOMIC DNA]</scope>
    <source>
        <strain evidence="13 14">LB2</strain>
    </source>
</reference>
<dbReference type="InterPro" id="IPR034291">
    <property type="entry name" value="TMP_synthase"/>
</dbReference>
<dbReference type="Gene3D" id="3.20.20.70">
    <property type="entry name" value="Aldolase class I"/>
    <property type="match status" value="1"/>
</dbReference>
<feature type="domain" description="Thiamine phosphate synthase/TenI" evidence="12">
    <location>
        <begin position="9"/>
        <end position="189"/>
    </location>
</feature>
<evidence type="ECO:0000259" key="12">
    <source>
        <dbReference type="Pfam" id="PF02581"/>
    </source>
</evidence>
<keyword evidence="4 9" id="KW-0460">Magnesium</keyword>
<comment type="function">
    <text evidence="9">Condenses 4-methyl-5-(beta-hydroxyethyl)thiazole monophosphate (THZ-P) and 2-methyl-4-amino-5-hydroxymethyl pyrimidine pyrophosphate (HMP-PP) to form thiamine monophosphate (TMP).</text>
</comment>
<dbReference type="FunFam" id="3.20.20.70:FF:000096">
    <property type="entry name" value="Thiamine-phosphate synthase"/>
    <property type="match status" value="1"/>
</dbReference>
<dbReference type="HAMAP" id="MF_00097">
    <property type="entry name" value="TMP_synthase"/>
    <property type="match status" value="1"/>
</dbReference>
<dbReference type="KEGG" id="acae:HYG86_03375"/>
<feature type="binding site" evidence="9">
    <location>
        <position position="91"/>
    </location>
    <ligand>
        <name>Mg(2+)</name>
        <dbReference type="ChEBI" id="CHEBI:18420"/>
    </ligand>
</feature>